<feature type="transmembrane region" description="Helical" evidence="1">
    <location>
        <begin position="20"/>
        <end position="42"/>
    </location>
</feature>
<proteinExistence type="predicted"/>
<feature type="transmembrane region" description="Helical" evidence="1">
    <location>
        <begin position="314"/>
        <end position="342"/>
    </location>
</feature>
<feature type="transmembrane region" description="Helical" evidence="1">
    <location>
        <begin position="279"/>
        <end position="302"/>
    </location>
</feature>
<evidence type="ECO:0000256" key="1">
    <source>
        <dbReference type="SAM" id="Phobius"/>
    </source>
</evidence>
<dbReference type="AlphaFoldDB" id="A0A941CMC4"/>
<organism evidence="2 3">
    <name type="scientific">Proteiniclasticum sediminis</name>
    <dbReference type="NCBI Taxonomy" id="2804028"/>
    <lineage>
        <taxon>Bacteria</taxon>
        <taxon>Bacillati</taxon>
        <taxon>Bacillota</taxon>
        <taxon>Clostridia</taxon>
        <taxon>Eubacteriales</taxon>
        <taxon>Clostridiaceae</taxon>
        <taxon>Proteiniclasticum</taxon>
    </lineage>
</organism>
<dbReference type="Pfam" id="PF07613">
    <property type="entry name" value="DUF1576"/>
    <property type="match status" value="2"/>
</dbReference>
<feature type="transmembrane region" description="Helical" evidence="1">
    <location>
        <begin position="238"/>
        <end position="258"/>
    </location>
</feature>
<evidence type="ECO:0000313" key="3">
    <source>
        <dbReference type="Proteomes" id="UP000675379"/>
    </source>
</evidence>
<feature type="transmembrane region" description="Helical" evidence="1">
    <location>
        <begin position="197"/>
        <end position="218"/>
    </location>
</feature>
<gene>
    <name evidence="2" type="ORF">KCG48_02510</name>
</gene>
<feature type="transmembrane region" description="Helical" evidence="1">
    <location>
        <begin position="166"/>
        <end position="185"/>
    </location>
</feature>
<comment type="caution">
    <text evidence="2">The sequence shown here is derived from an EMBL/GenBank/DDBJ whole genome shotgun (WGS) entry which is preliminary data.</text>
</comment>
<keyword evidence="1" id="KW-0812">Transmembrane</keyword>
<evidence type="ECO:0000313" key="2">
    <source>
        <dbReference type="EMBL" id="MBR0575205.1"/>
    </source>
</evidence>
<keyword evidence="3" id="KW-1185">Reference proteome</keyword>
<protein>
    <submittedName>
        <fullName evidence="2">DUF1576 domain-containing protein</fullName>
    </submittedName>
</protein>
<name>A0A941CMC4_9CLOT</name>
<dbReference type="InterPro" id="IPR011470">
    <property type="entry name" value="DUF1576"/>
</dbReference>
<feature type="transmembrane region" description="Helical" evidence="1">
    <location>
        <begin position="354"/>
        <end position="379"/>
    </location>
</feature>
<accession>A0A941CMC4</accession>
<sequence length="437" mass="46062">MPTAKQPFLRLTKYTAEEILTFLLFFTSGYLFLAALFLASPGELWRGFTKILVSPAGLVTDYFELVGIGSAMLNASVITLLTLLLIRGVKAKLSGVMVAAVFTMAGFAFFGKNLYNSTPIILGTLIYAKSVKQPFRNHLVAALFGTSLGPLVSEISFSMGLPLGRGVFLGCLMGLTIGYIIPVAAVRSMAFHKGFNLYNIGFTAGAVGTMVVSVMRGFGVTFEPQAIIAAGNNLSMESYLFVFFGLLLGLGILLNGGTLDGYGRVLKESGKAGTDFLDLAGLGLTLVNMAFLGALMTAYILFVGGELNGPAFGAIFTVLGFGAYGKHVANVLPITLGVFFMARIGHYDVTTTAVIFAATFGTALAPIAGTFGPLAGFLAGMVHLNLVANVGYLHGGMNLYNNGFSAGMVAAFLVPALESLHLSRKKGLNRDTLVPPR</sequence>
<keyword evidence="1" id="KW-0472">Membrane</keyword>
<feature type="transmembrane region" description="Helical" evidence="1">
    <location>
        <begin position="93"/>
        <end position="110"/>
    </location>
</feature>
<dbReference type="RefSeq" id="WP_211799719.1">
    <property type="nucleotide sequence ID" value="NZ_JAGSCS010000002.1"/>
</dbReference>
<dbReference type="EMBL" id="JAGSCS010000002">
    <property type="protein sequence ID" value="MBR0575205.1"/>
    <property type="molecule type" value="Genomic_DNA"/>
</dbReference>
<feature type="transmembrane region" description="Helical" evidence="1">
    <location>
        <begin position="62"/>
        <end position="86"/>
    </location>
</feature>
<feature type="transmembrane region" description="Helical" evidence="1">
    <location>
        <begin position="399"/>
        <end position="417"/>
    </location>
</feature>
<keyword evidence="1" id="KW-1133">Transmembrane helix</keyword>
<dbReference type="Proteomes" id="UP000675379">
    <property type="component" value="Unassembled WGS sequence"/>
</dbReference>
<reference evidence="2" key="1">
    <citation type="submission" date="2021-04" db="EMBL/GenBank/DDBJ databases">
        <title>Proteiniclasticum sedimins sp. nov., an obligate anaerobic bacterium isolated from anaerobic sludge.</title>
        <authorList>
            <person name="Liu J."/>
        </authorList>
    </citation>
    <scope>NUCLEOTIDE SEQUENCE</scope>
    <source>
        <strain evidence="2">BAD-10</strain>
    </source>
</reference>